<evidence type="ECO:0000256" key="7">
    <source>
        <dbReference type="ARBA" id="ARBA00022824"/>
    </source>
</evidence>
<evidence type="ECO:0000259" key="13">
    <source>
        <dbReference type="Pfam" id="PF08492"/>
    </source>
</evidence>
<dbReference type="InterPro" id="IPR013699">
    <property type="entry name" value="Signal_recog_part_SRP72_RNA-bd"/>
</dbReference>
<dbReference type="InterPro" id="IPR017850">
    <property type="entry name" value="Alkaline_phosphatase_core_sf"/>
</dbReference>
<feature type="transmembrane region" description="Helical" evidence="12">
    <location>
        <begin position="274"/>
        <end position="293"/>
    </location>
</feature>
<feature type="transmembrane region" description="Helical" evidence="12">
    <location>
        <begin position="1077"/>
        <end position="1094"/>
    </location>
</feature>
<dbReference type="SUPFAM" id="SSF48452">
    <property type="entry name" value="TPR-like"/>
    <property type="match status" value="1"/>
</dbReference>
<feature type="transmembrane region" description="Helical" evidence="12">
    <location>
        <begin position="944"/>
        <end position="962"/>
    </location>
</feature>
<dbReference type="Gene3D" id="1.25.40.10">
    <property type="entry name" value="Tetratricopeptide repeat domain"/>
    <property type="match status" value="1"/>
</dbReference>
<feature type="transmembrane region" description="Helical" evidence="12">
    <location>
        <begin position="1256"/>
        <end position="1279"/>
    </location>
</feature>
<feature type="transmembrane region" description="Helical" evidence="12">
    <location>
        <begin position="1221"/>
        <end position="1241"/>
    </location>
</feature>
<feature type="transmembrane region" description="Helical" evidence="12">
    <location>
        <begin position="711"/>
        <end position="731"/>
    </location>
</feature>
<feature type="transmembrane region" description="Helical" evidence="12">
    <location>
        <begin position="811"/>
        <end position="834"/>
    </location>
</feature>
<dbReference type="Pfam" id="PF17004">
    <property type="entry name" value="SRP_TPR_like"/>
    <property type="match status" value="1"/>
</dbReference>
<keyword evidence="8 12" id="KW-1133">Transmembrane helix</keyword>
<accession>A0A4T0J330</accession>
<dbReference type="InterPro" id="IPR037675">
    <property type="entry name" value="PIG-O_N"/>
</dbReference>
<organism evidence="14 15">
    <name type="scientific">Wallemia ichthyophaga</name>
    <dbReference type="NCBI Taxonomy" id="245174"/>
    <lineage>
        <taxon>Eukaryota</taxon>
        <taxon>Fungi</taxon>
        <taxon>Dikarya</taxon>
        <taxon>Basidiomycota</taxon>
        <taxon>Wallemiomycotina</taxon>
        <taxon>Wallemiomycetes</taxon>
        <taxon>Wallemiales</taxon>
        <taxon>Wallemiaceae</taxon>
        <taxon>Wallemia</taxon>
    </lineage>
</organism>
<evidence type="ECO:0000313" key="14">
    <source>
        <dbReference type="EMBL" id="TIB36828.1"/>
    </source>
</evidence>
<keyword evidence="10" id="KW-0325">Glycoprotein</keyword>
<reference evidence="14 15" key="1">
    <citation type="submission" date="2019-03" db="EMBL/GenBank/DDBJ databases">
        <title>Sequencing 23 genomes of Wallemia ichthyophaga.</title>
        <authorList>
            <person name="Gostincar C."/>
        </authorList>
    </citation>
    <scope>NUCLEOTIDE SEQUENCE [LARGE SCALE GENOMIC DNA]</scope>
    <source>
        <strain evidence="14 15">EXF-6200</strain>
    </source>
</reference>
<feature type="transmembrane region" description="Helical" evidence="12">
    <location>
        <begin position="989"/>
        <end position="1012"/>
    </location>
</feature>
<proteinExistence type="inferred from homology"/>
<comment type="pathway">
    <text evidence="2">Glycolipid biosynthesis; glycosylphosphatidylinositol-anchor biosynthesis.</text>
</comment>
<evidence type="ECO:0000256" key="5">
    <source>
        <dbReference type="ARBA" id="ARBA00022679"/>
    </source>
</evidence>
<dbReference type="GO" id="GO:0008312">
    <property type="term" value="F:7S RNA binding"/>
    <property type="evidence" value="ECO:0007669"/>
    <property type="project" value="InterPro"/>
</dbReference>
<feature type="region of interest" description="Disordered" evidence="11">
    <location>
        <begin position="1021"/>
        <end position="1042"/>
    </location>
</feature>
<evidence type="ECO:0000256" key="8">
    <source>
        <dbReference type="ARBA" id="ARBA00022989"/>
    </source>
</evidence>
<evidence type="ECO:0000256" key="6">
    <source>
        <dbReference type="ARBA" id="ARBA00022692"/>
    </source>
</evidence>
<keyword evidence="6 12" id="KW-0812">Transmembrane</keyword>
<keyword evidence="9 12" id="KW-0472">Membrane</keyword>
<dbReference type="InterPro" id="IPR011990">
    <property type="entry name" value="TPR-like_helical_dom_sf"/>
</dbReference>
<comment type="caution">
    <text evidence="14">The sequence shown here is derived from an EMBL/GenBank/DDBJ whole genome shotgun (WGS) entry which is preliminary data.</text>
</comment>
<evidence type="ECO:0000256" key="4">
    <source>
        <dbReference type="ARBA" id="ARBA00022502"/>
    </source>
</evidence>
<feature type="transmembrane region" description="Helical" evidence="12">
    <location>
        <begin position="912"/>
        <end position="932"/>
    </location>
</feature>
<name>A0A4T0J330_WALIC</name>
<comment type="similarity">
    <text evidence="3">Belongs to the PIGG/PIGN/PIGO family. PIGO subfamily.</text>
</comment>
<dbReference type="SUPFAM" id="SSF53649">
    <property type="entry name" value="Alkaline phosphatase-like"/>
    <property type="match status" value="1"/>
</dbReference>
<feature type="compositionally biased region" description="Basic and acidic residues" evidence="11">
    <location>
        <begin position="1021"/>
        <end position="1030"/>
    </location>
</feature>
<feature type="transmembrane region" description="Helical" evidence="12">
    <location>
        <begin position="775"/>
        <end position="799"/>
    </location>
</feature>
<evidence type="ECO:0000256" key="3">
    <source>
        <dbReference type="ARBA" id="ARBA00008695"/>
    </source>
</evidence>
<evidence type="ECO:0000256" key="11">
    <source>
        <dbReference type="SAM" id="MobiDB-lite"/>
    </source>
</evidence>
<feature type="compositionally biased region" description="Low complexity" evidence="11">
    <location>
        <begin position="1031"/>
        <end position="1042"/>
    </location>
</feature>
<keyword evidence="5" id="KW-0808">Transferase</keyword>
<dbReference type="GO" id="GO:0051377">
    <property type="term" value="F:mannose-ethanolamine phosphotransferase activity"/>
    <property type="evidence" value="ECO:0007669"/>
    <property type="project" value="InterPro"/>
</dbReference>
<dbReference type="InterPro" id="IPR039524">
    <property type="entry name" value="PIGO/GPI13"/>
</dbReference>
<evidence type="ECO:0000256" key="9">
    <source>
        <dbReference type="ARBA" id="ARBA00023136"/>
    </source>
</evidence>
<dbReference type="GO" id="GO:0048500">
    <property type="term" value="C:signal recognition particle"/>
    <property type="evidence" value="ECO:0007669"/>
    <property type="project" value="InterPro"/>
</dbReference>
<dbReference type="Proteomes" id="UP000310689">
    <property type="component" value="Unassembled WGS sequence"/>
</dbReference>
<dbReference type="Gene3D" id="3.40.720.10">
    <property type="entry name" value="Alkaline Phosphatase, subunit A"/>
    <property type="match status" value="1"/>
</dbReference>
<evidence type="ECO:0000256" key="2">
    <source>
        <dbReference type="ARBA" id="ARBA00004687"/>
    </source>
</evidence>
<sequence>MIEKTVKYKKSAPKPENDSSVRIPALFKSLYQQILNSNYQNALKTTNKLLRLDNRSDELIKTRIFLLLQLDCFDLALDSLQQSKFSFEWAYSEYRRKNEKAAENVVESPSNISRKWLILKAQLLYRQGDYQGAVDLYQSLLSDLSGDSEEYADISTNLKASKECLDFHKHGYIDAMETLDIPPLDVLEKNPGPFPENYKAPAVDISSVTVSHGKSTKLNKQKKKRIHAMHSKHANKNTPIDPERWIPMRERSYYRKPRQQMLYNRKTVEYRMRAVTGILALVAVLHVAGLWLFSRGFLLNRVTLEQVGVPNAAAPPATHSKAIILIIDALRADFVVPQPLDSPEYSEYYHNILKLPAQLSQQHPDHSIILHTYADPPTTTLQRIKGVMTGSLPTFIDVGNAFSGESISEDSLLGQLKRAHKSTAFVGDDTWMTVFPGSFDEQLPYDSFNVEDLHSVDAGVKEHLPRLMAHGYDAIFGHFLGVDHVGHRVGPAHAVMRMKLEEMDAMLRRVVDTLDDDTLLVVMGDHGMDSRGDHGGDSLLETSAALWMYSGRTPLTSAGARANAAALPHHGSVRTTQQIDILPSLALRLGLPIPFNSLGGVIPELFPTSLLSALDTTADQIWSYLCAYAQSSSGHEIEPFLSTLREKLDAAKRGAGDAEVDLAQQERSRFWRSSRHDKANTHTHSHALYADFFASTLSSCRGIWAQFDKTLMAAGVLVVGLSLVLLLGVYSRTGRADSCVWMSSAAREAARVLPAYTAAAFVFSLALLRGRWESVVLALCLAVEGCVCWAIPLPLSFPLSFSLERPTLRTILHALYTSATLLAHLAAFLSNSYILWEDRVVLVLLQTPILLSLVGCVNAPQARLQKVLGGSALVSAVALRALASSTVCREELGGWCAVTFYATASSSLAPRWVYAALLPAALTMYGIVRAALSATASFTRSAQLFVAAFAASLAAASLYWLVDAVEFAVLPQLSKYIPYSTLTTLKTTLARSNMCFVAIAGVSFWFFSALCVEVREEGQTETKTETESHSHSQPSSQPRPTTRQVSVLGFSNSYGAYYLQYALVMFALLYIPTLPTGQISLCVALLALLAFLELSDAQNDAGALAKLIRRPQRYKKGANGAMSTPPTPSPPFWRAAWLAQLGHLVFYATGHQAVLSTLQWKAAFVGFPTLSYPYAPLLVGANTLAGFVLPATFLPLLIYWKRAPRVNGSAPLDTHLLRTACAFLAYHSAIALAAMGAAGYFRRHLMVWKVFAPRFMLAAVALLASDGALLLAVGVGAAVTTNKVSRVFKTTTT</sequence>
<feature type="transmembrane region" description="Helical" evidence="12">
    <location>
        <begin position="1174"/>
        <end position="1200"/>
    </location>
</feature>
<gene>
    <name evidence="14" type="ORF">E3P86_02361</name>
</gene>
<evidence type="ECO:0000313" key="15">
    <source>
        <dbReference type="Proteomes" id="UP000310689"/>
    </source>
</evidence>
<dbReference type="InterPro" id="IPR002591">
    <property type="entry name" value="Phosphodiest/P_Trfase"/>
</dbReference>
<dbReference type="GO" id="GO:0006614">
    <property type="term" value="P:SRP-dependent cotranslational protein targeting to membrane"/>
    <property type="evidence" value="ECO:0007669"/>
    <property type="project" value="InterPro"/>
</dbReference>
<protein>
    <recommendedName>
        <fullName evidence="13">Signal recognition particle SRP72 subunit RNA-binding domain-containing protein</fullName>
    </recommendedName>
</protein>
<dbReference type="Pfam" id="PF01663">
    <property type="entry name" value="Phosphodiest"/>
    <property type="match status" value="1"/>
</dbReference>
<dbReference type="PANTHER" id="PTHR23071:SF1">
    <property type="entry name" value="GPI ETHANOLAMINE PHOSPHATE TRANSFERASE 3"/>
    <property type="match status" value="1"/>
</dbReference>
<keyword evidence="4" id="KW-0337">GPI-anchor biosynthesis</keyword>
<dbReference type="EMBL" id="SPOI01000116">
    <property type="protein sequence ID" value="TIB36828.1"/>
    <property type="molecule type" value="Genomic_DNA"/>
</dbReference>
<dbReference type="InterPro" id="IPR031545">
    <property type="entry name" value="SRP72_TPR-like"/>
</dbReference>
<dbReference type="PANTHER" id="PTHR23071">
    <property type="entry name" value="PHOSPHATIDYLINOSITOL GLYCAN"/>
    <property type="match status" value="1"/>
</dbReference>
<feature type="transmembrane region" description="Helical" evidence="12">
    <location>
        <begin position="840"/>
        <end position="860"/>
    </location>
</feature>
<dbReference type="CDD" id="cd16023">
    <property type="entry name" value="GPI_EPT_3"/>
    <property type="match status" value="1"/>
</dbReference>
<evidence type="ECO:0000256" key="12">
    <source>
        <dbReference type="SAM" id="Phobius"/>
    </source>
</evidence>
<comment type="subcellular location">
    <subcellularLocation>
        <location evidence="1">Endoplasmic reticulum membrane</location>
        <topology evidence="1">Multi-pass membrane protein</topology>
    </subcellularLocation>
</comment>
<dbReference type="GO" id="GO:0006506">
    <property type="term" value="P:GPI anchor biosynthetic process"/>
    <property type="evidence" value="ECO:0007669"/>
    <property type="project" value="UniProtKB-UniPathway"/>
</dbReference>
<evidence type="ECO:0000256" key="1">
    <source>
        <dbReference type="ARBA" id="ARBA00004477"/>
    </source>
</evidence>
<feature type="domain" description="Signal recognition particle SRP72 subunit RNA-binding" evidence="13">
    <location>
        <begin position="216"/>
        <end position="256"/>
    </location>
</feature>
<dbReference type="GO" id="GO:0005789">
    <property type="term" value="C:endoplasmic reticulum membrane"/>
    <property type="evidence" value="ECO:0007669"/>
    <property type="project" value="UniProtKB-SubCell"/>
</dbReference>
<evidence type="ECO:0000256" key="10">
    <source>
        <dbReference type="ARBA" id="ARBA00023180"/>
    </source>
</evidence>
<dbReference type="UniPathway" id="UPA00196"/>
<dbReference type="Pfam" id="PF08492">
    <property type="entry name" value="SRP72"/>
    <property type="match status" value="1"/>
</dbReference>
<keyword evidence="7" id="KW-0256">Endoplasmic reticulum</keyword>